<dbReference type="eggNOG" id="COG2207">
    <property type="taxonomic scope" value="Bacteria"/>
</dbReference>
<protein>
    <recommendedName>
        <fullName evidence="2">Stage 0 sporulation protein A homolog</fullName>
    </recommendedName>
</protein>
<dbReference type="PROSITE" id="PS50110">
    <property type="entry name" value="RESPONSE_REGULATORY"/>
    <property type="match status" value="1"/>
</dbReference>
<dbReference type="InterPro" id="IPR020449">
    <property type="entry name" value="Tscrpt_reg_AraC-type_HTH"/>
</dbReference>
<dbReference type="InterPro" id="IPR009057">
    <property type="entry name" value="Homeodomain-like_sf"/>
</dbReference>
<keyword evidence="3" id="KW-0963">Cytoplasm</keyword>
<accession>A0A0A7FY59</accession>
<evidence type="ECO:0000256" key="7">
    <source>
        <dbReference type="ARBA" id="ARBA00023125"/>
    </source>
</evidence>
<dbReference type="GO" id="GO:0003700">
    <property type="term" value="F:DNA-binding transcription factor activity"/>
    <property type="evidence" value="ECO:0007669"/>
    <property type="project" value="InterPro"/>
</dbReference>
<keyword evidence="6" id="KW-0805">Transcription regulation</keyword>
<dbReference type="eggNOG" id="COG4753">
    <property type="taxonomic scope" value="Bacteria"/>
</dbReference>
<dbReference type="PANTHER" id="PTHR42713:SF3">
    <property type="entry name" value="TRANSCRIPTIONAL REGULATORY PROTEIN HPTR"/>
    <property type="match status" value="1"/>
</dbReference>
<dbReference type="SMART" id="SM00448">
    <property type="entry name" value="REC"/>
    <property type="match status" value="1"/>
</dbReference>
<evidence type="ECO:0000313" key="13">
    <source>
        <dbReference type="EMBL" id="AIY83751.1"/>
    </source>
</evidence>
<dbReference type="EMBL" id="CP006905">
    <property type="protein sequence ID" value="AIY83751.1"/>
    <property type="molecule type" value="Genomic_DNA"/>
</dbReference>
<sequence>MGLYKILIVDDEEEIRYGIIRKINWEKYGFKIVGDAENGKDALEKAEKLKPDIIMTDIKMPFMDGLELGEKIKDIMPWIKVIIFSGSDELEYAHKAIKINAYEYVLKPIDSTELIEVLKNLKIKMDEEYDEKKNVEILYKHYKDSLPILKEKFLVGTIEGRIKEGAWKEEGQKIGVGFKNPYYAVGVICKDNFMEEKEEDKLDEEDLLDISIKKILDDLMKDYCDYESFIYSGTIIIIGNLKKREDILKFIKGLNEVCKTAEYIIYKNISAGVGQVVDEYSKIRFSYKMARNAMHYRMVLGTGRAIYINDVEPDNSVQLQFDENDERELLNAIKIKSKEEIVSTISKLFVKANELLLPFNLYKIYLIQITTTLLKLVQAYEINIEEVFEVGFNCYSHIDKFDSMDKAKEWFIEKGVRISSLIKRERLDSSKLLVEKAKQYINENYNDSEISVEKLCKHLHVSPTYFSTIFKRETGENFVNYLTTVRLDEAVNLLNTTDFKTYVIAQNVGYPEANYFSYVFKRRFGVSPSKYRNN</sequence>
<evidence type="ECO:0000313" key="14">
    <source>
        <dbReference type="Proteomes" id="UP000030635"/>
    </source>
</evidence>
<evidence type="ECO:0000259" key="11">
    <source>
        <dbReference type="PROSITE" id="PS01124"/>
    </source>
</evidence>
<comment type="function">
    <text evidence="9">May play the central regulatory role in sporulation. It may be an element of the effector pathway responsible for the activation of sporulation genes in response to nutritional stress. Spo0A may act in concert with spo0H (a sigma factor) to control the expression of some genes that are critical to the sporulation process.</text>
</comment>
<organism evidence="13 14">
    <name type="scientific">Clostridium baratii str. Sullivan</name>
    <dbReference type="NCBI Taxonomy" id="1415775"/>
    <lineage>
        <taxon>Bacteria</taxon>
        <taxon>Bacillati</taxon>
        <taxon>Bacillota</taxon>
        <taxon>Clostridia</taxon>
        <taxon>Eubacteriales</taxon>
        <taxon>Clostridiaceae</taxon>
        <taxon>Clostridium</taxon>
    </lineage>
</organism>
<dbReference type="RefSeq" id="WP_039311289.1">
    <property type="nucleotide sequence ID" value="NZ_CP006905.1"/>
</dbReference>
<dbReference type="GO" id="GO:0000160">
    <property type="term" value="P:phosphorelay signal transduction system"/>
    <property type="evidence" value="ECO:0007669"/>
    <property type="project" value="UniProtKB-KW"/>
</dbReference>
<dbReference type="HOGENOM" id="CLU_000445_5_0_9"/>
<dbReference type="Pfam" id="PF12833">
    <property type="entry name" value="HTH_18"/>
    <property type="match status" value="1"/>
</dbReference>
<dbReference type="SUPFAM" id="SSF52172">
    <property type="entry name" value="CheY-like"/>
    <property type="match status" value="1"/>
</dbReference>
<dbReference type="InterPro" id="IPR001789">
    <property type="entry name" value="Sig_transdc_resp-reg_receiver"/>
</dbReference>
<proteinExistence type="predicted"/>
<dbReference type="PANTHER" id="PTHR42713">
    <property type="entry name" value="HISTIDINE KINASE-RELATED"/>
    <property type="match status" value="1"/>
</dbReference>
<feature type="modified residue" description="4-aspartylphosphate" evidence="10">
    <location>
        <position position="57"/>
    </location>
</feature>
<keyword evidence="8" id="KW-0804">Transcription</keyword>
<dbReference type="AlphaFoldDB" id="A0A0A7FY59"/>
<keyword evidence="7" id="KW-0238">DNA-binding</keyword>
<dbReference type="Proteomes" id="UP000030635">
    <property type="component" value="Chromosome"/>
</dbReference>
<dbReference type="PRINTS" id="PR00032">
    <property type="entry name" value="HTHARAC"/>
</dbReference>
<dbReference type="SMART" id="SM00342">
    <property type="entry name" value="HTH_ARAC"/>
    <property type="match status" value="1"/>
</dbReference>
<keyword evidence="14" id="KW-1185">Reference proteome</keyword>
<dbReference type="InterPro" id="IPR051552">
    <property type="entry name" value="HptR"/>
</dbReference>
<evidence type="ECO:0000256" key="8">
    <source>
        <dbReference type="ARBA" id="ARBA00023163"/>
    </source>
</evidence>
<evidence type="ECO:0000256" key="3">
    <source>
        <dbReference type="ARBA" id="ARBA00022490"/>
    </source>
</evidence>
<gene>
    <name evidence="13" type="ORF">U729_453</name>
</gene>
<evidence type="ECO:0000256" key="2">
    <source>
        <dbReference type="ARBA" id="ARBA00018672"/>
    </source>
</evidence>
<evidence type="ECO:0000256" key="9">
    <source>
        <dbReference type="ARBA" id="ARBA00024867"/>
    </source>
</evidence>
<keyword evidence="4 10" id="KW-0597">Phosphoprotein</keyword>
<dbReference type="STRING" id="1561.NPD11_2540"/>
<dbReference type="CDD" id="cd17536">
    <property type="entry name" value="REC_YesN-like"/>
    <property type="match status" value="1"/>
</dbReference>
<feature type="domain" description="HTH araC/xylS-type" evidence="11">
    <location>
        <begin position="435"/>
        <end position="534"/>
    </location>
</feature>
<dbReference type="GO" id="GO:0043565">
    <property type="term" value="F:sequence-specific DNA binding"/>
    <property type="evidence" value="ECO:0007669"/>
    <property type="project" value="InterPro"/>
</dbReference>
<feature type="domain" description="Response regulatory" evidence="12">
    <location>
        <begin position="5"/>
        <end position="122"/>
    </location>
</feature>
<evidence type="ECO:0000259" key="12">
    <source>
        <dbReference type="PROSITE" id="PS50110"/>
    </source>
</evidence>
<evidence type="ECO:0000256" key="4">
    <source>
        <dbReference type="ARBA" id="ARBA00022553"/>
    </source>
</evidence>
<dbReference type="InterPro" id="IPR011006">
    <property type="entry name" value="CheY-like_superfamily"/>
</dbReference>
<name>A0A0A7FY59_9CLOT</name>
<dbReference type="SUPFAM" id="SSF46689">
    <property type="entry name" value="Homeodomain-like"/>
    <property type="match status" value="2"/>
</dbReference>
<dbReference type="Gene3D" id="3.40.50.2300">
    <property type="match status" value="1"/>
</dbReference>
<evidence type="ECO:0000256" key="10">
    <source>
        <dbReference type="PROSITE-ProRule" id="PRU00169"/>
    </source>
</evidence>
<dbReference type="Pfam" id="PF00072">
    <property type="entry name" value="Response_reg"/>
    <property type="match status" value="1"/>
</dbReference>
<reference evidence="13 14" key="1">
    <citation type="journal article" date="2015" name="Infect. Genet. Evol.">
        <title>Genomic sequences of six botulinum neurotoxin-producing strains representing three clostridial species illustrate the mobility and diversity of botulinum neurotoxin genes.</title>
        <authorList>
            <person name="Smith T.J."/>
            <person name="Hill K.K."/>
            <person name="Xie G."/>
            <person name="Foley B.T."/>
            <person name="Williamson C.H."/>
            <person name="Foster J.T."/>
            <person name="Johnson S.L."/>
            <person name="Chertkov O."/>
            <person name="Teshima H."/>
            <person name="Gibbons H.S."/>
            <person name="Johnsky L.A."/>
            <person name="Karavis M.A."/>
            <person name="Smith L.A."/>
        </authorList>
    </citation>
    <scope>NUCLEOTIDE SEQUENCE [LARGE SCALE GENOMIC DNA]</scope>
    <source>
        <strain evidence="13">Sullivan</strain>
    </source>
</reference>
<dbReference type="Gene3D" id="1.10.10.60">
    <property type="entry name" value="Homeodomain-like"/>
    <property type="match status" value="2"/>
</dbReference>
<dbReference type="PROSITE" id="PS01124">
    <property type="entry name" value="HTH_ARAC_FAMILY_2"/>
    <property type="match status" value="1"/>
</dbReference>
<evidence type="ECO:0000256" key="5">
    <source>
        <dbReference type="ARBA" id="ARBA00023012"/>
    </source>
</evidence>
<evidence type="ECO:0000256" key="1">
    <source>
        <dbReference type="ARBA" id="ARBA00004496"/>
    </source>
</evidence>
<dbReference type="InterPro" id="IPR018060">
    <property type="entry name" value="HTH_AraC"/>
</dbReference>
<dbReference type="KEGG" id="cbv:U729_453"/>
<dbReference type="OrthoDB" id="384217at2"/>
<keyword evidence="5" id="KW-0902">Two-component regulatory system</keyword>
<comment type="subcellular location">
    <subcellularLocation>
        <location evidence="1">Cytoplasm</location>
    </subcellularLocation>
</comment>
<evidence type="ECO:0000256" key="6">
    <source>
        <dbReference type="ARBA" id="ARBA00023015"/>
    </source>
</evidence>
<dbReference type="GO" id="GO:0005737">
    <property type="term" value="C:cytoplasm"/>
    <property type="evidence" value="ECO:0007669"/>
    <property type="project" value="UniProtKB-SubCell"/>
</dbReference>